<sequence>MAAIVGALRAVLSLDSAAFEKGLTAAQKSLAGFDRRMKAIGNGIAAAGAAMSAAGATIGMAIRGQIDQADAMGETAEKLGVSVEAYSALSYAANVLGVSQEGLETSTRNLSRQMAAAAGGSEAAQATFAKLGVSVTDAAGEVRSADAVMADLADGFAQLPDGAEKTALAMQLFGRSGADMLLMMNGGADQLRALADEARTLGLVIDGDTADAAGKFNENLDKLRLALDGVSMQIAGVMAPVLAQLTDYLIQAANWFNSLPDGVQQAITGFAGLTVVIGPLLIGLGLAISSLGVIAGAFAAISAPVALAVAAIAGVAYGAYQLYQNWDGVTDWFAGLWEGIKAGVAVGWEAIKASLAIYMPAVLIYQNWDGITGWFDARWSEIQAGVRLGWDAVKLVLAEYQPAALIYNNWTGISEYFAALWVGVKGAFQNGWQAIKALATGWATEFMQFGRDIVDGLKAGITERWDAMVGWFQDKADRLTADFASWFGIQSPSRVMREMGGFITQGLQLGLQDGLPGVQGAMTGVAQAIGAPADSMKSALQGVGQTAKQVFQGLISGSMSARDALSQVLSRLAEAATNSLFSSIFSGGGFLGGIGDLLGFAKGGAFDQGRVMAFAKGGIVSGATAFAMSGGLGVMGEAGPEAIMPLTRDSSGALGVQAIGGGGVLTIALADGLKAEWLGEARGQTVQIVSASQAETQRAFPGVANTYDQRGTV</sequence>
<keyword evidence="1" id="KW-0472">Membrane</keyword>
<dbReference type="EMBL" id="JAAATW010000001">
    <property type="protein sequence ID" value="NBE05927.1"/>
    <property type="molecule type" value="Genomic_DNA"/>
</dbReference>
<feature type="transmembrane region" description="Helical" evidence="1">
    <location>
        <begin position="42"/>
        <end position="62"/>
    </location>
</feature>
<feature type="transmembrane region" description="Helical" evidence="1">
    <location>
        <begin position="266"/>
        <end position="288"/>
    </location>
</feature>
<keyword evidence="1" id="KW-0812">Transmembrane</keyword>
<evidence type="ECO:0000313" key="3">
    <source>
        <dbReference type="Proteomes" id="UP001517376"/>
    </source>
</evidence>
<keyword evidence="1" id="KW-1133">Transmembrane helix</keyword>
<comment type="caution">
    <text evidence="2">The sequence shown here is derived from an EMBL/GenBank/DDBJ whole genome shotgun (WGS) entry which is preliminary data.</text>
</comment>
<dbReference type="RefSeq" id="WP_161764751.1">
    <property type="nucleotide sequence ID" value="NZ_JAAATW010000001.1"/>
</dbReference>
<evidence type="ECO:0000313" key="2">
    <source>
        <dbReference type="EMBL" id="NBE05927.1"/>
    </source>
</evidence>
<name>A0ABW9Y0B8_9RHOB</name>
<protein>
    <recommendedName>
        <fullName evidence="4">Phage tail tape measure protein</fullName>
    </recommendedName>
</protein>
<reference evidence="3" key="1">
    <citation type="submission" date="2020-01" db="EMBL/GenBank/DDBJ databases">
        <title>Sphingomonas sp. strain CSW-10.</title>
        <authorList>
            <person name="Chen W.-M."/>
        </authorList>
    </citation>
    <scope>NUCLEOTIDE SEQUENCE [LARGE SCALE GENOMIC DNA]</scope>
    <source>
        <strain evidence="3">CCP-1</strain>
    </source>
</reference>
<dbReference type="PANTHER" id="PTHR37813">
    <property type="entry name" value="FELS-2 PROPHAGE PROTEIN"/>
    <property type="match status" value="1"/>
</dbReference>
<evidence type="ECO:0000256" key="1">
    <source>
        <dbReference type="SAM" id="Phobius"/>
    </source>
</evidence>
<dbReference type="PANTHER" id="PTHR37813:SF1">
    <property type="entry name" value="FELS-2 PROPHAGE PROTEIN"/>
    <property type="match status" value="1"/>
</dbReference>
<proteinExistence type="predicted"/>
<keyword evidence="3" id="KW-1185">Reference proteome</keyword>
<evidence type="ECO:0008006" key="4">
    <source>
        <dbReference type="Google" id="ProtNLM"/>
    </source>
</evidence>
<dbReference type="Proteomes" id="UP001517376">
    <property type="component" value="Unassembled WGS sequence"/>
</dbReference>
<organism evidence="2 3">
    <name type="scientific">Paragemmobacter ruber</name>
    <dbReference type="NCBI Taxonomy" id="1985673"/>
    <lineage>
        <taxon>Bacteria</taxon>
        <taxon>Pseudomonadati</taxon>
        <taxon>Pseudomonadota</taxon>
        <taxon>Alphaproteobacteria</taxon>
        <taxon>Rhodobacterales</taxon>
        <taxon>Paracoccaceae</taxon>
        <taxon>Paragemmobacter</taxon>
    </lineage>
</organism>
<feature type="transmembrane region" description="Helical" evidence="1">
    <location>
        <begin position="295"/>
        <end position="320"/>
    </location>
</feature>
<accession>A0ABW9Y0B8</accession>
<gene>
    <name evidence="2" type="ORF">GU920_00090</name>
</gene>